<sequence>MAPHDLRSVSKDDSAQTVADYLVSTMAANDTARARLLYWASLTYSISQPNSRRVRADCLKEHLKHWHNLSKSFLLPGTVSAPWAD</sequence>
<proteinExistence type="predicted"/>
<dbReference type="Proteomes" id="UP000483432">
    <property type="component" value="Unassembled WGS sequence"/>
</dbReference>
<dbReference type="AlphaFoldDB" id="A0A7C9P8P3"/>
<evidence type="ECO:0000313" key="1">
    <source>
        <dbReference type="EMBL" id="NDP48818.1"/>
    </source>
</evidence>
<name>A0A7C9P8P3_9PROT</name>
<reference evidence="1 2" key="1">
    <citation type="submission" date="2019-09" db="EMBL/GenBank/DDBJ databases">
        <title>H2 Metabolism Revealed by Metagenomic Analysis in Subglacial Sediment of East Antarctica.</title>
        <authorList>
            <person name="Yang Z."/>
            <person name="Zhang Y."/>
            <person name="Lv Y."/>
            <person name="Yan W."/>
            <person name="Xiao X."/>
            <person name="Sun B."/>
            <person name="Ma H."/>
        </authorList>
    </citation>
    <scope>NUCLEOTIDE SEQUENCE [LARGE SCALE GENOMIC DNA]</scope>
    <source>
        <strain evidence="1">Bin2_2</strain>
    </source>
</reference>
<protein>
    <submittedName>
        <fullName evidence="1">Uncharacterized protein</fullName>
    </submittedName>
</protein>
<gene>
    <name evidence="1" type="ORF">GZ085_10610</name>
</gene>
<dbReference type="EMBL" id="JAAFGW010000165">
    <property type="protein sequence ID" value="NDP48818.1"/>
    <property type="molecule type" value="Genomic_DNA"/>
</dbReference>
<comment type="caution">
    <text evidence="1">The sequence shown here is derived from an EMBL/GenBank/DDBJ whole genome shotgun (WGS) entry which is preliminary data.</text>
</comment>
<accession>A0A7C9P8P3</accession>
<organism evidence="1 2">
    <name type="scientific">Sulfuriferula multivorans</name>
    <dbReference type="NCBI Taxonomy" id="1559896"/>
    <lineage>
        <taxon>Bacteria</taxon>
        <taxon>Pseudomonadati</taxon>
        <taxon>Pseudomonadota</taxon>
        <taxon>Betaproteobacteria</taxon>
        <taxon>Nitrosomonadales</taxon>
        <taxon>Sulfuricellaceae</taxon>
        <taxon>Sulfuriferula</taxon>
    </lineage>
</organism>
<evidence type="ECO:0000313" key="2">
    <source>
        <dbReference type="Proteomes" id="UP000483432"/>
    </source>
</evidence>